<feature type="region of interest" description="Disordered" evidence="1">
    <location>
        <begin position="163"/>
        <end position="186"/>
    </location>
</feature>
<protein>
    <submittedName>
        <fullName evidence="4">DUF4339 domain-containing protein</fullName>
    </submittedName>
</protein>
<keyword evidence="2" id="KW-0472">Membrane</keyword>
<sequence length="339" mass="37366">MISCDMWYYTLKGEQAGPISQAELAKKLNGELPSDTLVWHEGMHDWTPASEMSEFRNLDPSSPPPLHQPSPPTLSPYATPRVGSNTVQNQQTEYPLPHVKRANYALLIIAFGSAFVAFLILFASLTAAFIELVESTTHSAYQASQQEKERLIPLEEIELIPTPAEPHSSDESPPPIEEEKLPQPTAPPELPDFSSFLSPGIIFSAILMLATSVWGTVLGAIYVYRAWVVLQPAGAHTTPGKAAGFLFIPLFNFYWAFIAYWKWAEEWNLTRKRFASLNASPQAAEGPFLAMAICQCVSLVFSLAGLAQIVLYFVGMKSMCDVINYAAENAPQNDHSTTA</sequence>
<evidence type="ECO:0000256" key="2">
    <source>
        <dbReference type="SAM" id="Phobius"/>
    </source>
</evidence>
<comment type="caution">
    <text evidence="4">The sequence shown here is derived from an EMBL/GenBank/DDBJ whole genome shotgun (WGS) entry which is preliminary data.</text>
</comment>
<feature type="transmembrane region" description="Helical" evidence="2">
    <location>
        <begin position="104"/>
        <end position="130"/>
    </location>
</feature>
<dbReference type="RefSeq" id="WP_377087534.1">
    <property type="nucleotide sequence ID" value="NZ_JBHSJL010000014.1"/>
</dbReference>
<feature type="compositionally biased region" description="Pro residues" evidence="1">
    <location>
        <begin position="61"/>
        <end position="74"/>
    </location>
</feature>
<evidence type="ECO:0000256" key="1">
    <source>
        <dbReference type="SAM" id="MobiDB-lite"/>
    </source>
</evidence>
<keyword evidence="5" id="KW-1185">Reference proteome</keyword>
<dbReference type="Proteomes" id="UP001597389">
    <property type="component" value="Unassembled WGS sequence"/>
</dbReference>
<proteinExistence type="predicted"/>
<evidence type="ECO:0000259" key="3">
    <source>
        <dbReference type="Pfam" id="PF14237"/>
    </source>
</evidence>
<feature type="region of interest" description="Disordered" evidence="1">
    <location>
        <begin position="52"/>
        <end position="88"/>
    </location>
</feature>
<evidence type="ECO:0000313" key="4">
    <source>
        <dbReference type="EMBL" id="MFD2160480.1"/>
    </source>
</evidence>
<feature type="transmembrane region" description="Helical" evidence="2">
    <location>
        <begin position="288"/>
        <end position="314"/>
    </location>
</feature>
<gene>
    <name evidence="4" type="ORF">ACFSW8_16365</name>
</gene>
<feature type="domain" description="GYF" evidence="3">
    <location>
        <begin position="7"/>
        <end position="55"/>
    </location>
</feature>
<dbReference type="EMBL" id="JBHUJB010000082">
    <property type="protein sequence ID" value="MFD2160480.1"/>
    <property type="molecule type" value="Genomic_DNA"/>
</dbReference>
<evidence type="ECO:0000313" key="5">
    <source>
        <dbReference type="Proteomes" id="UP001597389"/>
    </source>
</evidence>
<name>A0ABW4ZFI1_9BACT</name>
<feature type="transmembrane region" description="Helical" evidence="2">
    <location>
        <begin position="245"/>
        <end position="263"/>
    </location>
</feature>
<dbReference type="InterPro" id="IPR025640">
    <property type="entry name" value="GYF_2"/>
</dbReference>
<keyword evidence="2" id="KW-1133">Transmembrane helix</keyword>
<organism evidence="4 5">
    <name type="scientific">Rubritalea tangerina</name>
    <dbReference type="NCBI Taxonomy" id="430798"/>
    <lineage>
        <taxon>Bacteria</taxon>
        <taxon>Pseudomonadati</taxon>
        <taxon>Verrucomicrobiota</taxon>
        <taxon>Verrucomicrobiia</taxon>
        <taxon>Verrucomicrobiales</taxon>
        <taxon>Rubritaleaceae</taxon>
        <taxon>Rubritalea</taxon>
    </lineage>
</organism>
<keyword evidence="2" id="KW-0812">Transmembrane</keyword>
<reference evidence="5" key="1">
    <citation type="journal article" date="2019" name="Int. J. Syst. Evol. Microbiol.">
        <title>The Global Catalogue of Microorganisms (GCM) 10K type strain sequencing project: providing services to taxonomists for standard genome sequencing and annotation.</title>
        <authorList>
            <consortium name="The Broad Institute Genomics Platform"/>
            <consortium name="The Broad Institute Genome Sequencing Center for Infectious Disease"/>
            <person name="Wu L."/>
            <person name="Ma J."/>
        </authorList>
    </citation>
    <scope>NUCLEOTIDE SEQUENCE [LARGE SCALE GENOMIC DNA]</scope>
    <source>
        <strain evidence="5">CCUG 57942</strain>
    </source>
</reference>
<accession>A0ABW4ZFI1</accession>
<feature type="transmembrane region" description="Helical" evidence="2">
    <location>
        <begin position="201"/>
        <end position="224"/>
    </location>
</feature>
<dbReference type="Pfam" id="PF14237">
    <property type="entry name" value="GYF_2"/>
    <property type="match status" value="1"/>
</dbReference>